<reference evidence="2" key="1">
    <citation type="submission" date="2021-03" db="EMBL/GenBank/DDBJ databases">
        <title>Ottowia sp. 27C isolated from the cloaca of a Giant Asian pond turtle (Heosemys grandis).</title>
        <authorList>
            <person name="Spergser J."/>
            <person name="Busse H.-J."/>
        </authorList>
    </citation>
    <scope>NUCLEOTIDE SEQUENCE</scope>
    <source>
        <strain evidence="2">27C</strain>
    </source>
</reference>
<evidence type="ECO:0000313" key="2">
    <source>
        <dbReference type="EMBL" id="QTD43843.1"/>
    </source>
</evidence>
<proteinExistence type="predicted"/>
<dbReference type="Pfam" id="PF05016">
    <property type="entry name" value="ParE_toxin"/>
    <property type="match status" value="1"/>
</dbReference>
<evidence type="ECO:0000313" key="3">
    <source>
        <dbReference type="Proteomes" id="UP000663903"/>
    </source>
</evidence>
<dbReference type="KEGG" id="otd:J1M35_11880"/>
<protein>
    <submittedName>
        <fullName evidence="2">Type II toxin-antitoxin system RelE/ParE family toxin</fullName>
    </submittedName>
</protein>
<dbReference type="InterPro" id="IPR007712">
    <property type="entry name" value="RelE/ParE_toxin"/>
</dbReference>
<keyword evidence="1" id="KW-1277">Toxin-antitoxin system</keyword>
<dbReference type="EMBL" id="CP071796">
    <property type="protein sequence ID" value="QTD43843.1"/>
    <property type="molecule type" value="Genomic_DNA"/>
</dbReference>
<gene>
    <name evidence="2" type="ORF">J1M35_11880</name>
</gene>
<dbReference type="Gene3D" id="3.30.2310.20">
    <property type="entry name" value="RelE-like"/>
    <property type="match status" value="1"/>
</dbReference>
<accession>A0A975CI62</accession>
<dbReference type="RefSeq" id="WP_208007252.1">
    <property type="nucleotide sequence ID" value="NZ_CP071796.1"/>
</dbReference>
<name>A0A975CI62_9BURK</name>
<sequence>MSMATLRMRAEAAQDVDDAIAHYLTVSDSPVAALGFIDALETALIHIRRQPGTGTPRYAHELEILGLRCWFLTRYPYAVFYFEQGGDVIDVWRVLHAQTNIPDWLRPG</sequence>
<dbReference type="InterPro" id="IPR035093">
    <property type="entry name" value="RelE/ParE_toxin_dom_sf"/>
</dbReference>
<keyword evidence="3" id="KW-1185">Reference proteome</keyword>
<dbReference type="AlphaFoldDB" id="A0A975CI62"/>
<evidence type="ECO:0000256" key="1">
    <source>
        <dbReference type="ARBA" id="ARBA00022649"/>
    </source>
</evidence>
<dbReference type="Proteomes" id="UP000663903">
    <property type="component" value="Chromosome"/>
</dbReference>
<organism evidence="2 3">
    <name type="scientific">Ottowia testudinis</name>
    <dbReference type="NCBI Taxonomy" id="2816950"/>
    <lineage>
        <taxon>Bacteria</taxon>
        <taxon>Pseudomonadati</taxon>
        <taxon>Pseudomonadota</taxon>
        <taxon>Betaproteobacteria</taxon>
        <taxon>Burkholderiales</taxon>
        <taxon>Comamonadaceae</taxon>
        <taxon>Ottowia</taxon>
    </lineage>
</organism>